<evidence type="ECO:0000313" key="2">
    <source>
        <dbReference type="Proteomes" id="UP000299102"/>
    </source>
</evidence>
<accession>A0A4C1VX24</accession>
<evidence type="ECO:0000313" key="1">
    <source>
        <dbReference type="EMBL" id="GBP42484.1"/>
    </source>
</evidence>
<dbReference type="AlphaFoldDB" id="A0A4C1VX24"/>
<keyword evidence="2" id="KW-1185">Reference proteome</keyword>
<comment type="caution">
    <text evidence="1">The sequence shown here is derived from an EMBL/GenBank/DDBJ whole genome shotgun (WGS) entry which is preliminary data.</text>
</comment>
<name>A0A4C1VX24_EUMVA</name>
<dbReference type="EMBL" id="BGZK01000419">
    <property type="protein sequence ID" value="GBP42484.1"/>
    <property type="molecule type" value="Genomic_DNA"/>
</dbReference>
<proteinExistence type="predicted"/>
<protein>
    <submittedName>
        <fullName evidence="1">Uncharacterized protein</fullName>
    </submittedName>
</protein>
<gene>
    <name evidence="1" type="ORF">EVAR_29287_1</name>
</gene>
<sequence length="171" mass="18755">MFEGHGPRVLYSCPVRVGSYEPPLSPVRSQGPGIKQELVGTFALNRPDAFCSRAAPAHVLSADCTNYNSTSLIALQRSVNSLLSDFLTRNHVVELVLESVQNPTPYYDADANPVSPEGRPRDVVIASESRALRDIAALDRSQCGTAWRYTRRPQSRGRGGFGLSVFLMKFS</sequence>
<organism evidence="1 2">
    <name type="scientific">Eumeta variegata</name>
    <name type="common">Bagworm moth</name>
    <name type="synonym">Eumeta japonica</name>
    <dbReference type="NCBI Taxonomy" id="151549"/>
    <lineage>
        <taxon>Eukaryota</taxon>
        <taxon>Metazoa</taxon>
        <taxon>Ecdysozoa</taxon>
        <taxon>Arthropoda</taxon>
        <taxon>Hexapoda</taxon>
        <taxon>Insecta</taxon>
        <taxon>Pterygota</taxon>
        <taxon>Neoptera</taxon>
        <taxon>Endopterygota</taxon>
        <taxon>Lepidoptera</taxon>
        <taxon>Glossata</taxon>
        <taxon>Ditrysia</taxon>
        <taxon>Tineoidea</taxon>
        <taxon>Psychidae</taxon>
        <taxon>Oiketicinae</taxon>
        <taxon>Eumeta</taxon>
    </lineage>
</organism>
<dbReference type="Proteomes" id="UP000299102">
    <property type="component" value="Unassembled WGS sequence"/>
</dbReference>
<reference evidence="1 2" key="1">
    <citation type="journal article" date="2019" name="Commun. Biol.">
        <title>The bagworm genome reveals a unique fibroin gene that provides high tensile strength.</title>
        <authorList>
            <person name="Kono N."/>
            <person name="Nakamura H."/>
            <person name="Ohtoshi R."/>
            <person name="Tomita M."/>
            <person name="Numata K."/>
            <person name="Arakawa K."/>
        </authorList>
    </citation>
    <scope>NUCLEOTIDE SEQUENCE [LARGE SCALE GENOMIC DNA]</scope>
</reference>